<feature type="binding site" evidence="8">
    <location>
        <begin position="29"/>
        <end position="34"/>
    </location>
    <ligand>
        <name>ATP</name>
        <dbReference type="ChEBI" id="CHEBI:30616"/>
    </ligand>
</feature>
<dbReference type="InterPro" id="IPR012795">
    <property type="entry name" value="tRNA_Ile_lys_synt_N"/>
</dbReference>
<keyword evidence="11" id="KW-1185">Reference proteome</keyword>
<organism evidence="10 11">
    <name type="scientific">Pedobacter montanisoli</name>
    <dbReference type="NCBI Taxonomy" id="2923277"/>
    <lineage>
        <taxon>Bacteria</taxon>
        <taxon>Pseudomonadati</taxon>
        <taxon>Bacteroidota</taxon>
        <taxon>Sphingobacteriia</taxon>
        <taxon>Sphingobacteriales</taxon>
        <taxon>Sphingobacteriaceae</taxon>
        <taxon>Pedobacter</taxon>
    </lineage>
</organism>
<comment type="similarity">
    <text evidence="8">Belongs to the tRNA(Ile)-lysidine synthase family.</text>
</comment>
<dbReference type="EMBL" id="JALGBH010000001">
    <property type="protein sequence ID" value="MCJ0742102.1"/>
    <property type="molecule type" value="Genomic_DNA"/>
</dbReference>
<evidence type="ECO:0000256" key="1">
    <source>
        <dbReference type="ARBA" id="ARBA00004496"/>
    </source>
</evidence>
<evidence type="ECO:0000256" key="7">
    <source>
        <dbReference type="ARBA" id="ARBA00048539"/>
    </source>
</evidence>
<reference evidence="10" key="1">
    <citation type="submission" date="2022-03" db="EMBL/GenBank/DDBJ databases">
        <authorList>
            <person name="Woo C.Y."/>
        </authorList>
    </citation>
    <scope>NUCLEOTIDE SEQUENCE</scope>
    <source>
        <strain evidence="10">CYS-01</strain>
    </source>
</reference>
<dbReference type="SUPFAM" id="SSF52402">
    <property type="entry name" value="Adenine nucleotide alpha hydrolases-like"/>
    <property type="match status" value="1"/>
</dbReference>
<dbReference type="Proteomes" id="UP001165460">
    <property type="component" value="Unassembled WGS sequence"/>
</dbReference>
<dbReference type="Gene3D" id="3.40.50.620">
    <property type="entry name" value="HUPs"/>
    <property type="match status" value="1"/>
</dbReference>
<dbReference type="HAMAP" id="MF_01161">
    <property type="entry name" value="tRNA_Ile_lys_synt"/>
    <property type="match status" value="1"/>
</dbReference>
<dbReference type="InterPro" id="IPR011063">
    <property type="entry name" value="TilS/TtcA_N"/>
</dbReference>
<dbReference type="PANTHER" id="PTHR43033:SF1">
    <property type="entry name" value="TRNA(ILE)-LYSIDINE SYNTHASE-RELATED"/>
    <property type="match status" value="1"/>
</dbReference>
<evidence type="ECO:0000259" key="9">
    <source>
        <dbReference type="SMART" id="SM00977"/>
    </source>
</evidence>
<comment type="catalytic activity">
    <reaction evidence="7 8">
        <text>cytidine(34) in tRNA(Ile2) + L-lysine + ATP = lysidine(34) in tRNA(Ile2) + AMP + diphosphate + H(+)</text>
        <dbReference type="Rhea" id="RHEA:43744"/>
        <dbReference type="Rhea" id="RHEA-COMP:10625"/>
        <dbReference type="Rhea" id="RHEA-COMP:10670"/>
        <dbReference type="ChEBI" id="CHEBI:15378"/>
        <dbReference type="ChEBI" id="CHEBI:30616"/>
        <dbReference type="ChEBI" id="CHEBI:32551"/>
        <dbReference type="ChEBI" id="CHEBI:33019"/>
        <dbReference type="ChEBI" id="CHEBI:82748"/>
        <dbReference type="ChEBI" id="CHEBI:83665"/>
        <dbReference type="ChEBI" id="CHEBI:456215"/>
        <dbReference type="EC" id="6.3.4.19"/>
    </reaction>
</comment>
<comment type="caution">
    <text evidence="10">The sequence shown here is derived from an EMBL/GenBank/DDBJ whole genome shotgun (WGS) entry which is preliminary data.</text>
</comment>
<keyword evidence="2 8" id="KW-0963">Cytoplasm</keyword>
<accession>A0ABS9ZUY0</accession>
<dbReference type="SMART" id="SM00977">
    <property type="entry name" value="TilS_C"/>
    <property type="match status" value="1"/>
</dbReference>
<proteinExistence type="inferred from homology"/>
<evidence type="ECO:0000256" key="8">
    <source>
        <dbReference type="HAMAP-Rule" id="MF_01161"/>
    </source>
</evidence>
<evidence type="ECO:0000256" key="3">
    <source>
        <dbReference type="ARBA" id="ARBA00022598"/>
    </source>
</evidence>
<dbReference type="InterPro" id="IPR012796">
    <property type="entry name" value="Lysidine-tRNA-synth_C"/>
</dbReference>
<comment type="domain">
    <text evidence="8">The N-terminal region contains the highly conserved SGGXDS motif, predicted to be a P-loop motif involved in ATP binding.</text>
</comment>
<dbReference type="Pfam" id="PF01171">
    <property type="entry name" value="ATP_bind_3"/>
    <property type="match status" value="1"/>
</dbReference>
<evidence type="ECO:0000313" key="11">
    <source>
        <dbReference type="Proteomes" id="UP001165460"/>
    </source>
</evidence>
<keyword evidence="3 8" id="KW-0436">Ligase</keyword>
<dbReference type="GO" id="GO:0032267">
    <property type="term" value="F:tRNA(Ile)-lysidine synthase activity"/>
    <property type="evidence" value="ECO:0007669"/>
    <property type="project" value="UniProtKB-EC"/>
</dbReference>
<dbReference type="InterPro" id="IPR012094">
    <property type="entry name" value="tRNA_Ile_lys_synt"/>
</dbReference>
<dbReference type="NCBIfam" id="TIGR02432">
    <property type="entry name" value="lysidine_TilS_N"/>
    <property type="match status" value="1"/>
</dbReference>
<evidence type="ECO:0000256" key="2">
    <source>
        <dbReference type="ARBA" id="ARBA00022490"/>
    </source>
</evidence>
<comment type="function">
    <text evidence="8">Ligates lysine onto the cytidine present at position 34 of the AUA codon-specific tRNA(Ile) that contains the anticodon CAU, in an ATP-dependent manner. Cytidine is converted to lysidine, thus changing the amino acid specificity of the tRNA from methionine to isoleucine.</text>
</comment>
<dbReference type="Pfam" id="PF11734">
    <property type="entry name" value="TilS_C"/>
    <property type="match status" value="1"/>
</dbReference>
<evidence type="ECO:0000313" key="10">
    <source>
        <dbReference type="EMBL" id="MCJ0742102.1"/>
    </source>
</evidence>
<dbReference type="EC" id="6.3.4.19" evidence="8"/>
<evidence type="ECO:0000256" key="4">
    <source>
        <dbReference type="ARBA" id="ARBA00022694"/>
    </source>
</evidence>
<dbReference type="Gene3D" id="3.50.40.10">
    <property type="entry name" value="Phenylalanyl-trna Synthetase, Chain B, domain 3"/>
    <property type="match status" value="1"/>
</dbReference>
<evidence type="ECO:0000256" key="6">
    <source>
        <dbReference type="ARBA" id="ARBA00022840"/>
    </source>
</evidence>
<dbReference type="InterPro" id="IPR020825">
    <property type="entry name" value="Phe-tRNA_synthase-like_B3/B4"/>
</dbReference>
<protein>
    <recommendedName>
        <fullName evidence="8">tRNA(Ile)-lysidine synthase</fullName>
        <ecNumber evidence="8">6.3.4.19</ecNumber>
    </recommendedName>
    <alternativeName>
        <fullName evidence="8">tRNA(Ile)-2-lysyl-cytidine synthase</fullName>
    </alternativeName>
    <alternativeName>
        <fullName evidence="8">tRNA(Ile)-lysidine synthetase</fullName>
    </alternativeName>
</protein>
<keyword evidence="6 8" id="KW-0067">ATP-binding</keyword>
<keyword evidence="4 8" id="KW-0819">tRNA processing</keyword>
<dbReference type="SUPFAM" id="SSF56037">
    <property type="entry name" value="PheT/TilS domain"/>
    <property type="match status" value="1"/>
</dbReference>
<dbReference type="RefSeq" id="WP_243360286.1">
    <property type="nucleotide sequence ID" value="NZ_JALGBH010000001.1"/>
</dbReference>
<name>A0ABS9ZUY0_9SPHI</name>
<keyword evidence="5 8" id="KW-0547">Nucleotide-binding</keyword>
<dbReference type="InterPro" id="IPR014729">
    <property type="entry name" value="Rossmann-like_a/b/a_fold"/>
</dbReference>
<dbReference type="CDD" id="cd01992">
    <property type="entry name" value="TilS_N"/>
    <property type="match status" value="1"/>
</dbReference>
<feature type="domain" description="Lysidine-tRNA(Ile) synthetase C-terminal" evidence="9">
    <location>
        <begin position="365"/>
        <end position="439"/>
    </location>
</feature>
<dbReference type="PANTHER" id="PTHR43033">
    <property type="entry name" value="TRNA(ILE)-LYSIDINE SYNTHASE-RELATED"/>
    <property type="match status" value="1"/>
</dbReference>
<gene>
    <name evidence="8 10" type="primary">tilS</name>
    <name evidence="10" type="ORF">MMF97_05195</name>
</gene>
<dbReference type="NCBIfam" id="TIGR02433">
    <property type="entry name" value="lysidine_TilS_C"/>
    <property type="match status" value="1"/>
</dbReference>
<evidence type="ECO:0000256" key="5">
    <source>
        <dbReference type="ARBA" id="ARBA00022741"/>
    </source>
</evidence>
<comment type="subcellular location">
    <subcellularLocation>
        <location evidence="1 8">Cytoplasm</location>
    </subcellularLocation>
</comment>
<sequence>MLLPLNEFVQFVSQNQLFTAKDKVLLAVSGGKDSVLMAYLFKQAGFNFSIAHCNFNLRGEEAQRDEAFVKLLATTLGVHFHVVHFDTAAYAAEHNISIQMAARTLRYDWFERLCVENNYACVAVAHHQNDSIETLLLNLVRGTGISGMHGILAKRDQIVRPLLFLSRQEIDEWISKNHIDFVEDSSNLSSKYARNKIRLEVVPHLRQINPNLEETFAQNIERFAQTEKLLQHVVNGLREQMLVKDGNHILISKKDVLSLEPQQLLFYELLLPYHFSAVVCKEILEHLNAQSGTSFYSKSHRVTVDRQQLIISTAEEDYPYFEIDHEGTFTVNSVVKLQLSYSDSLSFDTRREAAYVDADQLVFPLTVRVWKAGDKFKPLGMKQFKKLSDFFIDQKVPLPQKNENLVLVNGNDEIIWLAGIRQDDRYKLTASTKKVAIFELLNII</sequence>